<dbReference type="STRING" id="6186.A0A183KZU6"/>
<organism evidence="3">
    <name type="scientific">Schistosoma curassoni</name>
    <dbReference type="NCBI Taxonomy" id="6186"/>
    <lineage>
        <taxon>Eukaryota</taxon>
        <taxon>Metazoa</taxon>
        <taxon>Spiralia</taxon>
        <taxon>Lophotrochozoa</taxon>
        <taxon>Platyhelminthes</taxon>
        <taxon>Trematoda</taxon>
        <taxon>Digenea</taxon>
        <taxon>Strigeidida</taxon>
        <taxon>Schistosomatoidea</taxon>
        <taxon>Schistosomatidae</taxon>
        <taxon>Schistosoma</taxon>
    </lineage>
</organism>
<protein>
    <submittedName>
        <fullName evidence="1 3">Uncharacterized protein</fullName>
    </submittedName>
</protein>
<evidence type="ECO:0000313" key="1">
    <source>
        <dbReference type="EMBL" id="VDP72735.1"/>
    </source>
</evidence>
<dbReference type="InterPro" id="IPR036691">
    <property type="entry name" value="Endo/exonu/phosph_ase_sf"/>
</dbReference>
<gene>
    <name evidence="1" type="ORF">SCUD_LOCUS20593</name>
</gene>
<name>A0A183KZU6_9TREM</name>
<reference evidence="1 2" key="2">
    <citation type="submission" date="2018-11" db="EMBL/GenBank/DDBJ databases">
        <authorList>
            <consortium name="Pathogen Informatics"/>
        </authorList>
    </citation>
    <scope>NUCLEOTIDE SEQUENCE [LARGE SCALE GENOMIC DNA]</scope>
    <source>
        <strain evidence="1">Dakar</strain>
        <strain evidence="2">Dakar, Senegal</strain>
    </source>
</reference>
<dbReference type="Gene3D" id="3.60.10.10">
    <property type="entry name" value="Endonuclease/exonuclease/phosphatase"/>
    <property type="match status" value="1"/>
</dbReference>
<dbReference type="Proteomes" id="UP000279833">
    <property type="component" value="Unassembled WGS sequence"/>
</dbReference>
<dbReference type="WBParaSite" id="SCUD_0002059701-mRNA-1">
    <property type="protein sequence ID" value="SCUD_0002059701-mRNA-1"/>
    <property type="gene ID" value="SCUD_0002059701"/>
</dbReference>
<sequence>MFPHKRIHKATWTSTGLHTENQIDHICINKKFRRTMEDVRTRRGADIASDHHLSVANLKLKLKKYWTSEQTALQRFNTAFLRDTEKLNEFKIAFNNRFQAFQDLLKEEETIMEDKLKDIKEALTSTCQEVLGLGNHHHKEWIPIETLNKIKERKNKKTAINNSRTRTEKV</sequence>
<proteinExistence type="predicted"/>
<evidence type="ECO:0000313" key="2">
    <source>
        <dbReference type="Proteomes" id="UP000279833"/>
    </source>
</evidence>
<accession>A0A183KZU6</accession>
<dbReference type="EMBL" id="UZAK01044627">
    <property type="protein sequence ID" value="VDP72735.1"/>
    <property type="molecule type" value="Genomic_DNA"/>
</dbReference>
<evidence type="ECO:0000313" key="3">
    <source>
        <dbReference type="WBParaSite" id="SCUD_0002059701-mRNA-1"/>
    </source>
</evidence>
<reference evidence="3" key="1">
    <citation type="submission" date="2016-06" db="UniProtKB">
        <authorList>
            <consortium name="WormBaseParasite"/>
        </authorList>
    </citation>
    <scope>IDENTIFICATION</scope>
</reference>
<dbReference type="AlphaFoldDB" id="A0A183KZU6"/>
<keyword evidence="2" id="KW-1185">Reference proteome</keyword>